<comment type="caution">
    <text evidence="1">The sequence shown here is derived from an EMBL/GenBank/DDBJ whole genome shotgun (WGS) entry which is preliminary data.</text>
</comment>
<dbReference type="EMBL" id="JAUEPU010000022">
    <property type="protein sequence ID" value="KAK0493951.1"/>
    <property type="molecule type" value="Genomic_DNA"/>
</dbReference>
<organism evidence="1 2">
    <name type="scientific">Armillaria luteobubalina</name>
    <dbReference type="NCBI Taxonomy" id="153913"/>
    <lineage>
        <taxon>Eukaryota</taxon>
        <taxon>Fungi</taxon>
        <taxon>Dikarya</taxon>
        <taxon>Basidiomycota</taxon>
        <taxon>Agaricomycotina</taxon>
        <taxon>Agaricomycetes</taxon>
        <taxon>Agaricomycetidae</taxon>
        <taxon>Agaricales</taxon>
        <taxon>Marasmiineae</taxon>
        <taxon>Physalacriaceae</taxon>
        <taxon>Armillaria</taxon>
    </lineage>
</organism>
<dbReference type="Proteomes" id="UP001175228">
    <property type="component" value="Unassembled WGS sequence"/>
</dbReference>
<accession>A0AA39Q0P3</accession>
<reference evidence="1" key="1">
    <citation type="submission" date="2023-06" db="EMBL/GenBank/DDBJ databases">
        <authorList>
            <consortium name="Lawrence Berkeley National Laboratory"/>
            <person name="Ahrendt S."/>
            <person name="Sahu N."/>
            <person name="Indic B."/>
            <person name="Wong-Bajracharya J."/>
            <person name="Merenyi Z."/>
            <person name="Ke H.-M."/>
            <person name="Monk M."/>
            <person name="Kocsube S."/>
            <person name="Drula E."/>
            <person name="Lipzen A."/>
            <person name="Balint B."/>
            <person name="Henrissat B."/>
            <person name="Andreopoulos B."/>
            <person name="Martin F.M."/>
            <person name="Harder C.B."/>
            <person name="Rigling D."/>
            <person name="Ford K.L."/>
            <person name="Foster G.D."/>
            <person name="Pangilinan J."/>
            <person name="Papanicolaou A."/>
            <person name="Barry K."/>
            <person name="LaButti K."/>
            <person name="Viragh M."/>
            <person name="Koriabine M."/>
            <person name="Yan M."/>
            <person name="Riley R."/>
            <person name="Champramary S."/>
            <person name="Plett K.L."/>
            <person name="Tsai I.J."/>
            <person name="Slot J."/>
            <person name="Sipos G."/>
            <person name="Plett J."/>
            <person name="Nagy L.G."/>
            <person name="Grigoriev I.V."/>
        </authorList>
    </citation>
    <scope>NUCLEOTIDE SEQUENCE</scope>
    <source>
        <strain evidence="1">HWK02</strain>
    </source>
</reference>
<dbReference type="AlphaFoldDB" id="A0AA39Q0P3"/>
<proteinExistence type="predicted"/>
<evidence type="ECO:0000313" key="1">
    <source>
        <dbReference type="EMBL" id="KAK0493951.1"/>
    </source>
</evidence>
<gene>
    <name evidence="1" type="ORF">EDD18DRAFT_1177017</name>
</gene>
<evidence type="ECO:0000313" key="2">
    <source>
        <dbReference type="Proteomes" id="UP001175228"/>
    </source>
</evidence>
<name>A0AA39Q0P3_9AGAR</name>
<protein>
    <submittedName>
        <fullName evidence="1">Uncharacterized protein</fullName>
    </submittedName>
</protein>
<keyword evidence="2" id="KW-1185">Reference proteome</keyword>
<sequence>MKSGRTTGMTIGCAPGVVSFTRECIDGASDYRISKKWAILLYDDKSGSFSAPRDSGSLIVDGRERVGAVDTCGCQLRDAY</sequence>